<accession>A0A0F7SLN8</accession>
<dbReference type="PANTHER" id="PTHR39476">
    <property type="entry name" value="NADH:UBIQUINONE OXIDOREDUCTASE 6.6KD SUBUNIT"/>
    <property type="match status" value="1"/>
</dbReference>
<keyword evidence="1" id="KW-1133">Transmembrane helix</keyword>
<proteinExistence type="predicted"/>
<evidence type="ECO:0008006" key="3">
    <source>
        <dbReference type="Google" id="ProtNLM"/>
    </source>
</evidence>
<reference evidence="2" key="1">
    <citation type="submission" date="2014-08" db="EMBL/GenBank/DDBJ databases">
        <authorList>
            <person name="Sharma Rahul"/>
            <person name="Thines Marco"/>
        </authorList>
    </citation>
    <scope>NUCLEOTIDE SEQUENCE</scope>
</reference>
<evidence type="ECO:0000256" key="1">
    <source>
        <dbReference type="SAM" id="Phobius"/>
    </source>
</evidence>
<evidence type="ECO:0000313" key="2">
    <source>
        <dbReference type="EMBL" id="CED82316.1"/>
    </source>
</evidence>
<dbReference type="AlphaFoldDB" id="A0A0F7SLN8"/>
<sequence>MIPTRVFRASDHGYQPVLKDPAVERWSAMREDLYKGFRISRRNILPILGFAVAFPLGVYYVAVWETNQGFDLAGATYEVPLRRVDRRLEDLDELRSLQVIKQYKDL</sequence>
<keyword evidence="1" id="KW-0812">Transmembrane</keyword>
<dbReference type="EMBL" id="LN483124">
    <property type="protein sequence ID" value="CED82316.1"/>
    <property type="molecule type" value="Genomic_DNA"/>
</dbReference>
<protein>
    <recommendedName>
        <fullName evidence="3">NADH-ubiquinone oxidoreductase B15 subunit</fullName>
    </recommendedName>
</protein>
<name>A0A0F7SLN8_PHARH</name>
<dbReference type="PANTHER" id="PTHR39476:SF1">
    <property type="entry name" value="NADH DEHYDROGENASE [UBIQUINONE] 1 BETA SUBCOMPLEX SUBUNIT 4"/>
    <property type="match status" value="1"/>
</dbReference>
<keyword evidence="1" id="KW-0472">Membrane</keyword>
<organism evidence="2">
    <name type="scientific">Phaffia rhodozyma</name>
    <name type="common">Yeast</name>
    <name type="synonym">Xanthophyllomyces dendrorhous</name>
    <dbReference type="NCBI Taxonomy" id="264483"/>
    <lineage>
        <taxon>Eukaryota</taxon>
        <taxon>Fungi</taxon>
        <taxon>Dikarya</taxon>
        <taxon>Basidiomycota</taxon>
        <taxon>Agaricomycotina</taxon>
        <taxon>Tremellomycetes</taxon>
        <taxon>Cystofilobasidiales</taxon>
        <taxon>Mrakiaceae</taxon>
        <taxon>Phaffia</taxon>
    </lineage>
</organism>
<feature type="transmembrane region" description="Helical" evidence="1">
    <location>
        <begin position="44"/>
        <end position="62"/>
    </location>
</feature>